<evidence type="ECO:0000256" key="1">
    <source>
        <dbReference type="ARBA" id="ARBA00022737"/>
    </source>
</evidence>
<dbReference type="Proteomes" id="UP000247681">
    <property type="component" value="Unassembled WGS sequence"/>
</dbReference>
<dbReference type="SUPFAM" id="SSF52058">
    <property type="entry name" value="L domain-like"/>
    <property type="match status" value="1"/>
</dbReference>
<reference evidence="3 4" key="1">
    <citation type="submission" date="2018-05" db="EMBL/GenBank/DDBJ databases">
        <title>Flavobacterium sp. strain IMCC34758, incomplete genome.</title>
        <authorList>
            <person name="Joung Y."/>
        </authorList>
    </citation>
    <scope>NUCLEOTIDE SEQUENCE [LARGE SCALE GENOMIC DNA]</scope>
    <source>
        <strain evidence="3 4">IMCC34758</strain>
    </source>
</reference>
<dbReference type="Gene3D" id="3.80.10.10">
    <property type="entry name" value="Ribonuclease Inhibitor"/>
    <property type="match status" value="2"/>
</dbReference>
<protein>
    <recommendedName>
        <fullName evidence="2">Disease resistance R13L4/SHOC-2-like LRR domain-containing protein</fullName>
    </recommendedName>
</protein>
<keyword evidence="1" id="KW-0677">Repeat</keyword>
<dbReference type="NCBIfam" id="NF047558">
    <property type="entry name" value="TPR_END_plus"/>
    <property type="match status" value="1"/>
</dbReference>
<dbReference type="Pfam" id="PF23598">
    <property type="entry name" value="LRR_14"/>
    <property type="match status" value="1"/>
</dbReference>
<dbReference type="InterPro" id="IPR032675">
    <property type="entry name" value="LRR_dom_sf"/>
</dbReference>
<organism evidence="3 4">
    <name type="scientific">Flavobacterium hydrophilum</name>
    <dbReference type="NCBI Taxonomy" id="2211445"/>
    <lineage>
        <taxon>Bacteria</taxon>
        <taxon>Pseudomonadati</taxon>
        <taxon>Bacteroidota</taxon>
        <taxon>Flavobacteriia</taxon>
        <taxon>Flavobacteriales</taxon>
        <taxon>Flavobacteriaceae</taxon>
        <taxon>Flavobacterium</taxon>
    </lineage>
</organism>
<dbReference type="InterPro" id="IPR050715">
    <property type="entry name" value="LRR-SigEffector_domain"/>
</dbReference>
<evidence type="ECO:0000259" key="2">
    <source>
        <dbReference type="Pfam" id="PF23598"/>
    </source>
</evidence>
<name>A0A2V4CAN1_9FLAO</name>
<evidence type="ECO:0000313" key="3">
    <source>
        <dbReference type="EMBL" id="PXY47010.1"/>
    </source>
</evidence>
<dbReference type="AlphaFoldDB" id="A0A2V4CAN1"/>
<dbReference type="RefSeq" id="WP_110346014.1">
    <property type="nucleotide sequence ID" value="NZ_QJHL01000001.1"/>
</dbReference>
<proteinExistence type="predicted"/>
<keyword evidence="4" id="KW-1185">Reference proteome</keyword>
<dbReference type="PANTHER" id="PTHR45752:SF187">
    <property type="entry name" value="LEUCINE-RICH REPEAT AND IQ DOMAIN-CONTAINING PROTEIN 4"/>
    <property type="match status" value="1"/>
</dbReference>
<accession>A0A2V4CAN1</accession>
<dbReference type="PANTHER" id="PTHR45752">
    <property type="entry name" value="LEUCINE-RICH REPEAT-CONTAINING"/>
    <property type="match status" value="1"/>
</dbReference>
<comment type="caution">
    <text evidence="3">The sequence shown here is derived from an EMBL/GenBank/DDBJ whole genome shotgun (WGS) entry which is preliminary data.</text>
</comment>
<dbReference type="EMBL" id="QJHL01000001">
    <property type="protein sequence ID" value="PXY47010.1"/>
    <property type="molecule type" value="Genomic_DNA"/>
</dbReference>
<sequence length="940" mass="109102">MNEKELTIDLSKEKFNFSELLNLNEITSIRFDNYTDKIEIPSAINEYPNITELSFYGDSKEYLFETPDNLEKLIHIKKLILWSYCDFSKIKPMVHLEKLDVVVKNTEADTRNIVALFPNLKYLEIWGDHLKNQNLPDEIENLKSLESLHLVSCGLGNLPKSFVNLKQLTELNLRGLPMNTFPEEITQLENLEILEISQSLAKLPDSLSNLKNLRKLNLNSALNGANMDVAGSFFNEKIYLKPIPEVIGKLENLEDLNLAICGVFDITPILPLRKLKKLNLQYSALKNCNGFSNFKMLEELNLSTSYDLINIDGLNSLPLKKLNLYSCHSESIAVISSLAALEELHIRSCNYIRDFSPLYSHSGIKKLKANEEILKKWKKREQYNKLPELDLIIAQLQTNDLDQFEEAILHLSKHVKANSNEEQNPLAGFFGIKTRDEEITEIEILDAAIQKHLKNLSDKTLVTIFAMTFKTVGFDNYNAALIVLNEIIARKNIETQKKIIKKFYKACKYYDAGHRFWSYTVHDQLIDNLFAQFTSEALYELLKKASTDMLNSEGGDQMEELFIPAFQNAKDEQLQEKLLNVFFEYEKEARTYYGKSYFDQLLQQISDVGSAELQNLILKNKEGNKEPENWLTLLENLNEENFPAAIDQFVSKTTENINESDFKKITSAAKEIILPESNLIVLLNLMIKERNKNDLPGILIFQYHKKTPEKIIDFLKAKLEKNIFDTYDVTEIAKRIIKKLCESNTPLSELEIYENFMITHCDMSFDQIYNIEIDRFLYSFFHYLDWHWVDSRWTLEKAKAVALKIKGEIRYSDLRSQTYGLVDSGKYETAKEVFEILHSKIKYSENEGTLFYNIIAATKLNDEPYFDLLYKEVQKIEKISEVLLAYNLACGFAHFGRKEKMLIYIKESIRLGKIKQQFLDDTDFEKYWADADFLKVIEEK</sequence>
<dbReference type="OrthoDB" id="1288875at2"/>
<gene>
    <name evidence="3" type="ORF">DMB68_07645</name>
</gene>
<dbReference type="InterPro" id="IPR055414">
    <property type="entry name" value="LRR_R13L4/SHOC2-like"/>
</dbReference>
<evidence type="ECO:0000313" key="4">
    <source>
        <dbReference type="Proteomes" id="UP000247681"/>
    </source>
</evidence>
<feature type="domain" description="Disease resistance R13L4/SHOC-2-like LRR" evidence="2">
    <location>
        <begin position="104"/>
        <end position="220"/>
    </location>
</feature>